<dbReference type="PANTHER" id="PTHR43214:SF3">
    <property type="entry name" value="RESPONSE REGULATOR UVRY"/>
    <property type="match status" value="1"/>
</dbReference>
<dbReference type="InterPro" id="IPR058245">
    <property type="entry name" value="NreC/VraR/RcsB-like_REC"/>
</dbReference>
<dbReference type="PROSITE" id="PS50043">
    <property type="entry name" value="HTH_LUXR_2"/>
    <property type="match status" value="1"/>
</dbReference>
<evidence type="ECO:0000256" key="2">
    <source>
        <dbReference type="ARBA" id="ARBA00023012"/>
    </source>
</evidence>
<feature type="region of interest" description="Disordered" evidence="7">
    <location>
        <begin position="1"/>
        <end position="23"/>
    </location>
</feature>
<dbReference type="InterPro" id="IPR039420">
    <property type="entry name" value="WalR-like"/>
</dbReference>
<dbReference type="Pfam" id="PF00196">
    <property type="entry name" value="GerE"/>
    <property type="match status" value="1"/>
</dbReference>
<evidence type="ECO:0000256" key="1">
    <source>
        <dbReference type="ARBA" id="ARBA00022553"/>
    </source>
</evidence>
<keyword evidence="3" id="KW-0805">Transcription regulation</keyword>
<dbReference type="CDD" id="cd06170">
    <property type="entry name" value="LuxR_C_like"/>
    <property type="match status" value="1"/>
</dbReference>
<feature type="modified residue" description="4-aspartylphosphate" evidence="6">
    <location>
        <position position="183"/>
    </location>
</feature>
<dbReference type="SMART" id="SM00421">
    <property type="entry name" value="HTH_LUXR"/>
    <property type="match status" value="1"/>
</dbReference>
<dbReference type="InterPro" id="IPR011006">
    <property type="entry name" value="CheY-like_superfamily"/>
</dbReference>
<dbReference type="PROSITE" id="PS00622">
    <property type="entry name" value="HTH_LUXR_1"/>
    <property type="match status" value="1"/>
</dbReference>
<keyword evidence="11" id="KW-1185">Reference proteome</keyword>
<evidence type="ECO:0000259" key="9">
    <source>
        <dbReference type="PROSITE" id="PS50110"/>
    </source>
</evidence>
<name>A0ABU2WKH3_9GAMM</name>
<dbReference type="InterPro" id="IPR016032">
    <property type="entry name" value="Sig_transdc_resp-reg_C-effctor"/>
</dbReference>
<keyword evidence="4" id="KW-0238">DNA-binding</keyword>
<dbReference type="EMBL" id="JAVRIC010000020">
    <property type="protein sequence ID" value="MDT0498377.1"/>
    <property type="molecule type" value="Genomic_DNA"/>
</dbReference>
<proteinExistence type="predicted"/>
<protein>
    <submittedName>
        <fullName evidence="10">Response regulator</fullName>
    </submittedName>
</protein>
<dbReference type="InterPro" id="IPR000792">
    <property type="entry name" value="Tscrpt_reg_LuxR_C"/>
</dbReference>
<evidence type="ECO:0000256" key="6">
    <source>
        <dbReference type="PROSITE-ProRule" id="PRU00169"/>
    </source>
</evidence>
<dbReference type="Pfam" id="PF00072">
    <property type="entry name" value="Response_reg"/>
    <property type="match status" value="1"/>
</dbReference>
<accession>A0ABU2WKH3</accession>
<comment type="caution">
    <text evidence="10">The sequence shown here is derived from an EMBL/GenBank/DDBJ whole genome shotgun (WGS) entry which is preliminary data.</text>
</comment>
<feature type="domain" description="HTH luxR-type" evidence="8">
    <location>
        <begin position="272"/>
        <end position="337"/>
    </location>
</feature>
<reference evidence="10 11" key="1">
    <citation type="submission" date="2023-09" db="EMBL/GenBank/DDBJ databases">
        <authorList>
            <person name="Rey-Velasco X."/>
        </authorList>
    </citation>
    <scope>NUCLEOTIDE SEQUENCE [LARGE SCALE GENOMIC DNA]</scope>
    <source>
        <strain evidence="10 11">W345</strain>
    </source>
</reference>
<dbReference type="PRINTS" id="PR00038">
    <property type="entry name" value="HTHLUXR"/>
</dbReference>
<evidence type="ECO:0000256" key="5">
    <source>
        <dbReference type="ARBA" id="ARBA00023163"/>
    </source>
</evidence>
<sequence>MVFTVAAGQLSSTDTRGRDRGDAHTVADKQNDVFGVNNWCTALHSRQTTAIFSVEWRLAINRDVDRIRRVQGFRAEPVSTGRGQSEGGIGSQKGELAVQDDFPFGERINIAMKDDILHRVFPRDRSGASLITVMLVDDHRLVRAGLRHVLEAHPDIVVVAEASSGEEALELARNHRPAIVLMDINMPGIGGLEATRRLLQRAPEIKVIAVTMHIDEPYPSRLLSIGAAGYLSKDAAADEVVTAIRRVSQGGHYVAASVAGNLAAALVKGGSGGSPFDRLSQREMQVMLMFTRGYSTQEISDRLCLSPKTVSTYRSRLFEKLGVNNDVELIRVAMRYGILDDVNTAVATG</sequence>
<keyword evidence="2" id="KW-0902">Two-component regulatory system</keyword>
<organism evidence="10 11">
    <name type="scientific">Banduia mediterranea</name>
    <dbReference type="NCBI Taxonomy" id="3075609"/>
    <lineage>
        <taxon>Bacteria</taxon>
        <taxon>Pseudomonadati</taxon>
        <taxon>Pseudomonadota</taxon>
        <taxon>Gammaproteobacteria</taxon>
        <taxon>Nevskiales</taxon>
        <taxon>Algiphilaceae</taxon>
        <taxon>Banduia</taxon>
    </lineage>
</organism>
<keyword evidence="5" id="KW-0804">Transcription</keyword>
<dbReference type="SMART" id="SM00448">
    <property type="entry name" value="REC"/>
    <property type="match status" value="1"/>
</dbReference>
<dbReference type="Proteomes" id="UP001254608">
    <property type="component" value="Unassembled WGS sequence"/>
</dbReference>
<evidence type="ECO:0000313" key="11">
    <source>
        <dbReference type="Proteomes" id="UP001254608"/>
    </source>
</evidence>
<feature type="domain" description="Response regulatory" evidence="9">
    <location>
        <begin position="132"/>
        <end position="248"/>
    </location>
</feature>
<dbReference type="InterPro" id="IPR001789">
    <property type="entry name" value="Sig_transdc_resp-reg_receiver"/>
</dbReference>
<evidence type="ECO:0000259" key="8">
    <source>
        <dbReference type="PROSITE" id="PS50043"/>
    </source>
</evidence>
<keyword evidence="1 6" id="KW-0597">Phosphoprotein</keyword>
<evidence type="ECO:0000256" key="4">
    <source>
        <dbReference type="ARBA" id="ARBA00023125"/>
    </source>
</evidence>
<dbReference type="CDD" id="cd17535">
    <property type="entry name" value="REC_NarL-like"/>
    <property type="match status" value="1"/>
</dbReference>
<dbReference type="PANTHER" id="PTHR43214">
    <property type="entry name" value="TWO-COMPONENT RESPONSE REGULATOR"/>
    <property type="match status" value="1"/>
</dbReference>
<dbReference type="PROSITE" id="PS50110">
    <property type="entry name" value="RESPONSE_REGULATORY"/>
    <property type="match status" value="1"/>
</dbReference>
<evidence type="ECO:0000313" key="10">
    <source>
        <dbReference type="EMBL" id="MDT0498377.1"/>
    </source>
</evidence>
<evidence type="ECO:0000256" key="7">
    <source>
        <dbReference type="SAM" id="MobiDB-lite"/>
    </source>
</evidence>
<dbReference type="SUPFAM" id="SSF52172">
    <property type="entry name" value="CheY-like"/>
    <property type="match status" value="1"/>
</dbReference>
<evidence type="ECO:0000256" key="3">
    <source>
        <dbReference type="ARBA" id="ARBA00023015"/>
    </source>
</evidence>
<dbReference type="SUPFAM" id="SSF46894">
    <property type="entry name" value="C-terminal effector domain of the bipartite response regulators"/>
    <property type="match status" value="1"/>
</dbReference>
<gene>
    <name evidence="10" type="ORF">RM530_13540</name>
</gene>
<dbReference type="Gene3D" id="3.40.50.2300">
    <property type="match status" value="1"/>
</dbReference>